<proteinExistence type="predicted"/>
<accession>A0A150PDD5</accession>
<evidence type="ECO:0000313" key="2">
    <source>
        <dbReference type="Proteomes" id="UP000075604"/>
    </source>
</evidence>
<dbReference type="Proteomes" id="UP000075604">
    <property type="component" value="Unassembled WGS sequence"/>
</dbReference>
<gene>
    <name evidence="1" type="ORF">BE04_03835</name>
</gene>
<name>A0A150PDD5_SORCE</name>
<dbReference type="InterPro" id="IPR021799">
    <property type="entry name" value="PIN-like_prokaryotic"/>
</dbReference>
<evidence type="ECO:0008006" key="3">
    <source>
        <dbReference type="Google" id="ProtNLM"/>
    </source>
</evidence>
<dbReference type="AlphaFoldDB" id="A0A150PDD5"/>
<dbReference type="EMBL" id="JELX01002963">
    <property type="protein sequence ID" value="KYF53711.1"/>
    <property type="molecule type" value="Genomic_DNA"/>
</dbReference>
<sequence>MTAGAEGRAYVLDTGVLIALQRAGHLSILVDISERVTLVVLEEVRDELIVDAKPKHARAAEQARITLEGSRIRVEGIQIADPAATRLQALRAGKTSASDLGEAASIAWAMSRPEASFVTRDGQAALLGLEELRGHAMGFFQFLAELVDLGALDASVAAQVAEDTVKASGVTARVPLWWPDWIQSHSPPTSSSAPMAPEPRRES</sequence>
<organism evidence="1 2">
    <name type="scientific">Sorangium cellulosum</name>
    <name type="common">Polyangium cellulosum</name>
    <dbReference type="NCBI Taxonomy" id="56"/>
    <lineage>
        <taxon>Bacteria</taxon>
        <taxon>Pseudomonadati</taxon>
        <taxon>Myxococcota</taxon>
        <taxon>Polyangia</taxon>
        <taxon>Polyangiales</taxon>
        <taxon>Polyangiaceae</taxon>
        <taxon>Sorangium</taxon>
    </lineage>
</organism>
<dbReference type="Pfam" id="PF11848">
    <property type="entry name" value="DUF3368"/>
    <property type="match status" value="1"/>
</dbReference>
<reference evidence="1 2" key="1">
    <citation type="submission" date="2014-02" db="EMBL/GenBank/DDBJ databases">
        <title>The small core and large imbalanced accessory genome model reveals a collaborative survival strategy of Sorangium cellulosum strains in nature.</title>
        <authorList>
            <person name="Han K."/>
            <person name="Peng R."/>
            <person name="Blom J."/>
            <person name="Li Y.-Z."/>
        </authorList>
    </citation>
    <scope>NUCLEOTIDE SEQUENCE [LARGE SCALE GENOMIC DNA]</scope>
    <source>
        <strain evidence="1 2">So0157-18</strain>
    </source>
</reference>
<comment type="caution">
    <text evidence="1">The sequence shown here is derived from an EMBL/GenBank/DDBJ whole genome shotgun (WGS) entry which is preliminary data.</text>
</comment>
<evidence type="ECO:0000313" key="1">
    <source>
        <dbReference type="EMBL" id="KYF53711.1"/>
    </source>
</evidence>
<protein>
    <recommendedName>
        <fullName evidence="3">PIN domain-containing protein</fullName>
    </recommendedName>
</protein>